<dbReference type="InterPro" id="IPR011429">
    <property type="entry name" value="Cyt_c_Planctomycete-type"/>
</dbReference>
<evidence type="ECO:0000256" key="1">
    <source>
        <dbReference type="SAM" id="Phobius"/>
    </source>
</evidence>
<dbReference type="OrthoDB" id="9786191at2"/>
<keyword evidence="4" id="KW-1185">Reference proteome</keyword>
<dbReference type="Proteomes" id="UP000190150">
    <property type="component" value="Unassembled WGS sequence"/>
</dbReference>
<name>A0A1T5BP05_9SPHI</name>
<keyword evidence="1" id="KW-1133">Transmembrane helix</keyword>
<keyword evidence="1" id="KW-0472">Membrane</keyword>
<dbReference type="EMBL" id="FUZF01000002">
    <property type="protein sequence ID" value="SKB48855.1"/>
    <property type="molecule type" value="Genomic_DNA"/>
</dbReference>
<gene>
    <name evidence="3" type="ORF">SAMN05660841_00839</name>
</gene>
<proteinExistence type="predicted"/>
<evidence type="ECO:0000313" key="4">
    <source>
        <dbReference type="Proteomes" id="UP000190150"/>
    </source>
</evidence>
<protein>
    <submittedName>
        <fullName evidence="3">Planctomycete cytochrome C</fullName>
    </submittedName>
</protein>
<dbReference type="PANTHER" id="PTHR35889">
    <property type="entry name" value="CYCLOINULO-OLIGOSACCHARIDE FRUCTANOTRANSFERASE-RELATED"/>
    <property type="match status" value="1"/>
</dbReference>
<dbReference type="STRING" id="1513896.SAMN05660841_00839"/>
<evidence type="ECO:0000259" key="2">
    <source>
        <dbReference type="Pfam" id="PF07635"/>
    </source>
</evidence>
<sequence length="107" mass="11901">MKKRVLVISIILIGVLGIVFFSIRKERPVDFSAEVKPIINKHCISCHGGVKANGGLSLLFEEEAFAKTESGSPSIIRGDADHSEFIKRLITDDPELRMPYNAISRYV</sequence>
<organism evidence="3 4">
    <name type="scientific">Sphingobacterium nematocida</name>
    <dbReference type="NCBI Taxonomy" id="1513896"/>
    <lineage>
        <taxon>Bacteria</taxon>
        <taxon>Pseudomonadati</taxon>
        <taxon>Bacteroidota</taxon>
        <taxon>Sphingobacteriia</taxon>
        <taxon>Sphingobacteriales</taxon>
        <taxon>Sphingobacteriaceae</taxon>
        <taxon>Sphingobacterium</taxon>
    </lineage>
</organism>
<evidence type="ECO:0000313" key="3">
    <source>
        <dbReference type="EMBL" id="SKB48855.1"/>
    </source>
</evidence>
<accession>A0A1T5BP05</accession>
<reference evidence="4" key="1">
    <citation type="submission" date="2017-02" db="EMBL/GenBank/DDBJ databases">
        <authorList>
            <person name="Varghese N."/>
            <person name="Submissions S."/>
        </authorList>
    </citation>
    <scope>NUCLEOTIDE SEQUENCE [LARGE SCALE GENOMIC DNA]</scope>
    <source>
        <strain evidence="4">DSM 24091</strain>
    </source>
</reference>
<dbReference type="Pfam" id="PF07635">
    <property type="entry name" value="PSCyt1"/>
    <property type="match status" value="1"/>
</dbReference>
<keyword evidence="1" id="KW-0812">Transmembrane</keyword>
<feature type="transmembrane region" description="Helical" evidence="1">
    <location>
        <begin position="6"/>
        <end position="23"/>
    </location>
</feature>
<dbReference type="RefSeq" id="WP_079641474.1">
    <property type="nucleotide sequence ID" value="NZ_FUZF01000002.1"/>
</dbReference>
<dbReference type="PANTHER" id="PTHR35889:SF3">
    <property type="entry name" value="F-BOX DOMAIN-CONTAINING PROTEIN"/>
    <property type="match status" value="1"/>
</dbReference>
<feature type="domain" description="Cytochrome C Planctomycete-type" evidence="2">
    <location>
        <begin position="43"/>
        <end position="99"/>
    </location>
</feature>
<dbReference type="AlphaFoldDB" id="A0A1T5BP05"/>